<dbReference type="AlphaFoldDB" id="A0A934NEA1"/>
<comment type="caution">
    <text evidence="4">The sequence shown here is derived from an EMBL/GenBank/DDBJ whole genome shotgun (WGS) entry which is preliminary data.</text>
</comment>
<dbReference type="Gene3D" id="3.40.630.30">
    <property type="match status" value="1"/>
</dbReference>
<evidence type="ECO:0000259" key="3">
    <source>
        <dbReference type="PROSITE" id="PS51186"/>
    </source>
</evidence>
<gene>
    <name evidence="4" type="ORF">JF887_03805</name>
</gene>
<dbReference type="InterPro" id="IPR000182">
    <property type="entry name" value="GNAT_dom"/>
</dbReference>
<dbReference type="InterPro" id="IPR050832">
    <property type="entry name" value="Bact_Acetyltransf"/>
</dbReference>
<dbReference type="InterPro" id="IPR016181">
    <property type="entry name" value="Acyl_CoA_acyltransferase"/>
</dbReference>
<dbReference type="PROSITE" id="PS51186">
    <property type="entry name" value="GNAT"/>
    <property type="match status" value="1"/>
</dbReference>
<accession>A0A934NEA1</accession>
<sequence length="167" mass="18189">MTAPTVRRATPDEWREYRAVRLSALADAPYAFTTTTAEALTVTEEGWRQRLRDGACYLASVDGRDIGLVAAFPEDGGPELVSMWVHPSARGSGAGNLLVGAIIEWAAGEGLPEVGLWVARDNRHAELLYARHGFVRTGEVQPMAPDTPDRLEFRMVHSGAQAGWAMN</sequence>
<dbReference type="CDD" id="cd04301">
    <property type="entry name" value="NAT_SF"/>
    <property type="match status" value="1"/>
</dbReference>
<keyword evidence="1" id="KW-0808">Transferase</keyword>
<evidence type="ECO:0000256" key="2">
    <source>
        <dbReference type="ARBA" id="ARBA00023315"/>
    </source>
</evidence>
<proteinExistence type="predicted"/>
<name>A0A934NEA1_9BACT</name>
<dbReference type="SUPFAM" id="SSF55729">
    <property type="entry name" value="Acyl-CoA N-acyltransferases (Nat)"/>
    <property type="match status" value="1"/>
</dbReference>
<reference evidence="4 5" key="1">
    <citation type="submission" date="2020-10" db="EMBL/GenBank/DDBJ databases">
        <title>Ca. Dormibacterota MAGs.</title>
        <authorList>
            <person name="Montgomery K."/>
        </authorList>
    </citation>
    <scope>NUCLEOTIDE SEQUENCE [LARGE SCALE GENOMIC DNA]</scope>
    <source>
        <strain evidence="4">Mitchell_Peninsula_5</strain>
    </source>
</reference>
<organism evidence="4 5">
    <name type="scientific">Candidatus Amunia macphersoniae</name>
    <dbReference type="NCBI Taxonomy" id="3127014"/>
    <lineage>
        <taxon>Bacteria</taxon>
        <taxon>Bacillati</taxon>
        <taxon>Candidatus Dormiibacterota</taxon>
        <taxon>Candidatus Dormibacteria</taxon>
        <taxon>Candidatus Aeolococcales</taxon>
        <taxon>Candidatus Aeolococcaceae</taxon>
        <taxon>Candidatus Amunia</taxon>
    </lineage>
</organism>
<evidence type="ECO:0000313" key="5">
    <source>
        <dbReference type="Proteomes" id="UP000614410"/>
    </source>
</evidence>
<dbReference type="EMBL" id="JAEKNN010000018">
    <property type="protein sequence ID" value="MBJ7608543.1"/>
    <property type="molecule type" value="Genomic_DNA"/>
</dbReference>
<feature type="domain" description="N-acetyltransferase" evidence="3">
    <location>
        <begin position="4"/>
        <end position="160"/>
    </location>
</feature>
<dbReference type="PANTHER" id="PTHR43877">
    <property type="entry name" value="AMINOALKYLPHOSPHONATE N-ACETYLTRANSFERASE-RELATED-RELATED"/>
    <property type="match status" value="1"/>
</dbReference>
<evidence type="ECO:0000256" key="1">
    <source>
        <dbReference type="ARBA" id="ARBA00022679"/>
    </source>
</evidence>
<keyword evidence="2" id="KW-0012">Acyltransferase</keyword>
<dbReference type="Proteomes" id="UP000614410">
    <property type="component" value="Unassembled WGS sequence"/>
</dbReference>
<dbReference type="GO" id="GO:0016747">
    <property type="term" value="F:acyltransferase activity, transferring groups other than amino-acyl groups"/>
    <property type="evidence" value="ECO:0007669"/>
    <property type="project" value="InterPro"/>
</dbReference>
<evidence type="ECO:0000313" key="4">
    <source>
        <dbReference type="EMBL" id="MBJ7608543.1"/>
    </source>
</evidence>
<protein>
    <submittedName>
        <fullName evidence="4">GNAT family N-acetyltransferase</fullName>
    </submittedName>
</protein>
<dbReference type="Pfam" id="PF00583">
    <property type="entry name" value="Acetyltransf_1"/>
    <property type="match status" value="1"/>
</dbReference>